<proteinExistence type="predicted"/>
<evidence type="ECO:0000313" key="1">
    <source>
        <dbReference type="EMBL" id="GAA2494695.1"/>
    </source>
</evidence>
<sequence length="436" mass="44271">MASTAPEYLDTPALPLGGLAEHLARYVAERADGLLPPAPGPGALVEDLCGAAVLRARLGEPDALDLVDQAAAHAASTNAAGVWSGPGLVMTSALIAESALGPGRTSLADDAVGWLAVRARSLSRRQSVRARPGAPLMVYDTVEGLSGVGRVLLEVATADTWLRGAPAGGTAQRSVRTCLETLTAILAPHDGDWPGWWLPASDHPDPSRAHPTGAALTGAAHGVAGPLSLLAAAALRGVVVEGQREAIRHAARRLLGWADTLPGGARAWPVAVTGAQLRTGARPVPAPFPAAVTWAEGTPGIARALQLAAAALEDDALHAAAGDLLGSLAARTAVLPDRRPDLFRGVAGVMHAALSARADGPVAREQGDPAGELAHRAAEALLPMFRPHAPYGFTDAAGNPQRLGLLHGAAGVACSLADYAGLPAGGIGWDVALMLR</sequence>
<dbReference type="InterPro" id="IPR007822">
    <property type="entry name" value="LANC-like"/>
</dbReference>
<dbReference type="RefSeq" id="WP_344383994.1">
    <property type="nucleotide sequence ID" value="NZ_BAAATA010000019.1"/>
</dbReference>
<evidence type="ECO:0008006" key="3">
    <source>
        <dbReference type="Google" id="ProtNLM"/>
    </source>
</evidence>
<comment type="caution">
    <text evidence="1">The sequence shown here is derived from an EMBL/GenBank/DDBJ whole genome shotgun (WGS) entry which is preliminary data.</text>
</comment>
<organism evidence="1 2">
    <name type="scientific">Streptomyces thermolineatus</name>
    <dbReference type="NCBI Taxonomy" id="44033"/>
    <lineage>
        <taxon>Bacteria</taxon>
        <taxon>Bacillati</taxon>
        <taxon>Actinomycetota</taxon>
        <taxon>Actinomycetes</taxon>
        <taxon>Kitasatosporales</taxon>
        <taxon>Streptomycetaceae</taxon>
        <taxon>Streptomyces</taxon>
    </lineage>
</organism>
<dbReference type="Proteomes" id="UP001501358">
    <property type="component" value="Unassembled WGS sequence"/>
</dbReference>
<protein>
    <recommendedName>
        <fullName evidence="3">Lanthionine synthetase</fullName>
    </recommendedName>
</protein>
<evidence type="ECO:0000313" key="2">
    <source>
        <dbReference type="Proteomes" id="UP001501358"/>
    </source>
</evidence>
<name>A0ABP5ZGK5_9ACTN</name>
<dbReference type="EMBL" id="BAAATA010000019">
    <property type="protein sequence ID" value="GAA2494695.1"/>
    <property type="molecule type" value="Genomic_DNA"/>
</dbReference>
<dbReference type="SUPFAM" id="SSF158745">
    <property type="entry name" value="LanC-like"/>
    <property type="match status" value="1"/>
</dbReference>
<gene>
    <name evidence="1" type="ORF">GCM10010406_33480</name>
</gene>
<reference evidence="2" key="1">
    <citation type="journal article" date="2019" name="Int. J. Syst. Evol. Microbiol.">
        <title>The Global Catalogue of Microorganisms (GCM) 10K type strain sequencing project: providing services to taxonomists for standard genome sequencing and annotation.</title>
        <authorList>
            <consortium name="The Broad Institute Genomics Platform"/>
            <consortium name="The Broad Institute Genome Sequencing Center for Infectious Disease"/>
            <person name="Wu L."/>
            <person name="Ma J."/>
        </authorList>
    </citation>
    <scope>NUCLEOTIDE SEQUENCE [LARGE SCALE GENOMIC DNA]</scope>
    <source>
        <strain evidence="2">JCM 6307</strain>
    </source>
</reference>
<keyword evidence="2" id="KW-1185">Reference proteome</keyword>
<dbReference type="SMART" id="SM01260">
    <property type="entry name" value="LANC_like"/>
    <property type="match status" value="1"/>
</dbReference>
<accession>A0ABP5ZGK5</accession>
<dbReference type="PRINTS" id="PR01955">
    <property type="entry name" value="LANCFRANKIA"/>
</dbReference>
<dbReference type="Pfam" id="PF05147">
    <property type="entry name" value="LANC_like"/>
    <property type="match status" value="1"/>
</dbReference>
<dbReference type="Gene3D" id="1.50.10.20">
    <property type="match status" value="1"/>
</dbReference>
<dbReference type="PRINTS" id="PR01950">
    <property type="entry name" value="LANCSUPER"/>
</dbReference>